<dbReference type="EMBL" id="CP045871">
    <property type="protein sequence ID" value="QGG80520.1"/>
    <property type="molecule type" value="Genomic_DNA"/>
</dbReference>
<dbReference type="RefSeq" id="WP_153714024.1">
    <property type="nucleotide sequence ID" value="NZ_CP045871.1"/>
</dbReference>
<dbReference type="KEGG" id="llp:GH975_08030"/>
<sequence>MQIRQQKGQSLSEYLLILGLIAVTSIAVVGTLGSTIRAQVAAMTQELAGQDSAAATGLANAHAGKALIDATEQLGLDRLRAGEGN</sequence>
<proteinExistence type="predicted"/>
<dbReference type="Proteomes" id="UP000388235">
    <property type="component" value="Chromosome"/>
</dbReference>
<gene>
    <name evidence="2" type="ORF">GH975_08030</name>
</gene>
<evidence type="ECO:0008006" key="4">
    <source>
        <dbReference type="Google" id="ProtNLM"/>
    </source>
</evidence>
<keyword evidence="1" id="KW-1133">Transmembrane helix</keyword>
<dbReference type="AlphaFoldDB" id="A0A5Q2QFA1"/>
<evidence type="ECO:0000313" key="2">
    <source>
        <dbReference type="EMBL" id="QGG80520.1"/>
    </source>
</evidence>
<keyword evidence="1" id="KW-0472">Membrane</keyword>
<name>A0A5Q2QFA1_9GAMM</name>
<dbReference type="OrthoDB" id="5297895at2"/>
<keyword evidence="1" id="KW-0812">Transmembrane</keyword>
<protein>
    <recommendedName>
        <fullName evidence="4">Pilus assembly protein</fullName>
    </recommendedName>
</protein>
<accession>A0A5Q2QFA1</accession>
<reference evidence="2 3" key="1">
    <citation type="submission" date="2019-11" db="EMBL/GenBank/DDBJ databases">
        <authorList>
            <person name="Khan S.A."/>
            <person name="Jeon C.O."/>
            <person name="Chun B.H."/>
        </authorList>
    </citation>
    <scope>NUCLEOTIDE SEQUENCE [LARGE SCALE GENOMIC DNA]</scope>
    <source>
        <strain evidence="2 3">IMCC 1097</strain>
    </source>
</reference>
<organism evidence="2 3">
    <name type="scientific">Litorivicinus lipolyticus</name>
    <dbReference type="NCBI Taxonomy" id="418701"/>
    <lineage>
        <taxon>Bacteria</taxon>
        <taxon>Pseudomonadati</taxon>
        <taxon>Pseudomonadota</taxon>
        <taxon>Gammaproteobacteria</taxon>
        <taxon>Oceanospirillales</taxon>
        <taxon>Litorivicinaceae</taxon>
        <taxon>Litorivicinus</taxon>
    </lineage>
</organism>
<evidence type="ECO:0000256" key="1">
    <source>
        <dbReference type="SAM" id="Phobius"/>
    </source>
</evidence>
<keyword evidence="3" id="KW-1185">Reference proteome</keyword>
<feature type="transmembrane region" description="Helical" evidence="1">
    <location>
        <begin position="12"/>
        <end position="33"/>
    </location>
</feature>
<evidence type="ECO:0000313" key="3">
    <source>
        <dbReference type="Proteomes" id="UP000388235"/>
    </source>
</evidence>